<proteinExistence type="predicted"/>
<feature type="compositionally biased region" description="Acidic residues" evidence="1">
    <location>
        <begin position="506"/>
        <end position="522"/>
    </location>
</feature>
<feature type="compositionally biased region" description="Polar residues" evidence="1">
    <location>
        <begin position="492"/>
        <end position="502"/>
    </location>
</feature>
<evidence type="ECO:0000256" key="1">
    <source>
        <dbReference type="SAM" id="MobiDB-lite"/>
    </source>
</evidence>
<feature type="compositionally biased region" description="Low complexity" evidence="1">
    <location>
        <begin position="85"/>
        <end position="110"/>
    </location>
</feature>
<evidence type="ECO:0000313" key="3">
    <source>
        <dbReference type="Proteomes" id="UP001385951"/>
    </source>
</evidence>
<feature type="compositionally biased region" description="Acidic residues" evidence="1">
    <location>
        <begin position="560"/>
        <end position="573"/>
    </location>
</feature>
<comment type="caution">
    <text evidence="2">The sequence shown here is derived from an EMBL/GenBank/DDBJ whole genome shotgun (WGS) entry which is preliminary data.</text>
</comment>
<feature type="compositionally biased region" description="Polar residues" evidence="1">
    <location>
        <begin position="139"/>
        <end position="148"/>
    </location>
</feature>
<keyword evidence="3" id="KW-1185">Reference proteome</keyword>
<sequence>MPKRKASSSKVKVEDVAPSKKKGFRPRTIVPSAAKTTVRRRNLDPPPTRSSGPSVLQLAKTRASLKRKHDSDHEDNNLFPDEPPALRTRSTTSLSRLSTLTSSSAPLTPRKSNIPSPIEKARRNGHASPPKKARRNSPIRKTTLSRQATAEIVPSSQSDEEELNLIKVPDVNPVEVMQSVDKWRRDSSVVATQGSSVMPPQDDVAPSEPDFMDTVLDTIPMDIDGELLYADPIPSSDPDILTSPEEDVIPSLPSSEDEVKNHLQAIDLSSPLESPKVITNRTPQRPNKASETSKVAIDEDVPMEDAFRVRTPSPVPDFLMSLTKTPVPRTQQTRTQQILADIHARAMQVSYDSDEDRPLELKDILDSNSSDDDDLDDDIFKKLDSGKKDKGKEKMLSIVTKDSTTRSSSPLTSLEPSRSASPTSANQRYNLRRHSPKEPNATAGPSTLTLPKPTRKKKLFNPLDALIKEKSTADRKGSGTDALRRAEEALASTLSSPVSTKRSLLDEMEAEEDSGDEDEDEVNWANEEAAMDIVRQGGRLRLKSSSPIELPSNSRRDRDVDDSDSDEDSDGDGGEGGSESLHEEEYRKILGEKEGLAVGNILKKDREMKVEKAKKKIKKAVKGVLLWERVKQADGDVEMDGDEEASLPALPRWKGKGKESPLMGALKKAVEDGNTRRLSTLLFADTFELLGADNTLPLLAWICDLAFSISSTSLGSQAFTILCQRPKLFASSNTPIPFDIIIRALSQLGAKRPALEQAGWSPIPNSSQSKPTKEQREELLLRLMKFISVYSRRHAFSDQAIPDLILALVLIGLDPSTTPDVLREIKSTIEHVCSNIVDERHEERVADRVTELCKGFEPINKAYVVSFFMRASPSSTRIVRWIARSLLLVPEKLSPCK</sequence>
<gene>
    <name evidence="2" type="ORF">QCA50_004360</name>
</gene>
<feature type="compositionally biased region" description="Polar residues" evidence="1">
    <location>
        <begin position="189"/>
        <end position="198"/>
    </location>
</feature>
<reference evidence="2 3" key="1">
    <citation type="submission" date="2022-09" db="EMBL/GenBank/DDBJ databases">
        <authorList>
            <person name="Palmer J.M."/>
        </authorList>
    </citation>
    <scope>NUCLEOTIDE SEQUENCE [LARGE SCALE GENOMIC DNA]</scope>
    <source>
        <strain evidence="2 3">DSM 7382</strain>
    </source>
</reference>
<feature type="compositionally biased region" description="Basic and acidic residues" evidence="1">
    <location>
        <begin position="378"/>
        <end position="395"/>
    </location>
</feature>
<organism evidence="2 3">
    <name type="scientific">Cerrena zonata</name>
    <dbReference type="NCBI Taxonomy" id="2478898"/>
    <lineage>
        <taxon>Eukaryota</taxon>
        <taxon>Fungi</taxon>
        <taxon>Dikarya</taxon>
        <taxon>Basidiomycota</taxon>
        <taxon>Agaricomycotina</taxon>
        <taxon>Agaricomycetes</taxon>
        <taxon>Polyporales</taxon>
        <taxon>Cerrenaceae</taxon>
        <taxon>Cerrena</taxon>
    </lineage>
</organism>
<feature type="region of interest" description="Disordered" evidence="1">
    <location>
        <begin position="228"/>
        <end position="305"/>
    </location>
</feature>
<evidence type="ECO:0000313" key="2">
    <source>
        <dbReference type="EMBL" id="KAK7692727.1"/>
    </source>
</evidence>
<feature type="compositionally biased region" description="Polar residues" evidence="1">
    <location>
        <begin position="277"/>
        <end position="293"/>
    </location>
</feature>
<feature type="compositionally biased region" description="Basic residues" evidence="1">
    <location>
        <begin position="123"/>
        <end position="138"/>
    </location>
</feature>
<dbReference type="EMBL" id="JASBNA010000004">
    <property type="protein sequence ID" value="KAK7692727.1"/>
    <property type="molecule type" value="Genomic_DNA"/>
</dbReference>
<feature type="compositionally biased region" description="Low complexity" evidence="1">
    <location>
        <begin position="405"/>
        <end position="419"/>
    </location>
</feature>
<dbReference type="Proteomes" id="UP001385951">
    <property type="component" value="Unassembled WGS sequence"/>
</dbReference>
<feature type="region of interest" description="Disordered" evidence="1">
    <location>
        <begin position="1"/>
        <end position="161"/>
    </location>
</feature>
<feature type="compositionally biased region" description="Basic and acidic residues" evidence="1">
    <location>
        <begin position="466"/>
        <end position="488"/>
    </location>
</feature>
<accession>A0AAW0GS05</accession>
<feature type="compositionally biased region" description="Basic and acidic residues" evidence="1">
    <location>
        <begin position="356"/>
        <end position="365"/>
    </location>
</feature>
<feature type="region of interest" description="Disordered" evidence="1">
    <location>
        <begin position="350"/>
        <end position="583"/>
    </location>
</feature>
<name>A0AAW0GS05_9APHY</name>
<feature type="compositionally biased region" description="Polar residues" evidence="1">
    <location>
        <begin position="543"/>
        <end position="553"/>
    </location>
</feature>
<dbReference type="AlphaFoldDB" id="A0AAW0GS05"/>
<feature type="compositionally biased region" description="Polar residues" evidence="1">
    <location>
        <begin position="420"/>
        <end position="429"/>
    </location>
</feature>
<protein>
    <submittedName>
        <fullName evidence="2">Uncharacterized protein</fullName>
    </submittedName>
</protein>
<feature type="region of interest" description="Disordered" evidence="1">
    <location>
        <begin position="187"/>
        <end position="212"/>
    </location>
</feature>